<evidence type="ECO:0000259" key="8">
    <source>
        <dbReference type="PROSITE" id="PS50850"/>
    </source>
</evidence>
<keyword evidence="5 7" id="KW-0472">Membrane</keyword>
<dbReference type="SUPFAM" id="SSF103473">
    <property type="entry name" value="MFS general substrate transporter"/>
    <property type="match status" value="1"/>
</dbReference>
<dbReference type="InterPro" id="IPR020846">
    <property type="entry name" value="MFS_dom"/>
</dbReference>
<reference evidence="9" key="1">
    <citation type="submission" date="2021-01" db="EMBL/GenBank/DDBJ databases">
        <title>Whole genome shotgun sequence of Planobispora rosea NBRC 15558.</title>
        <authorList>
            <person name="Komaki H."/>
            <person name="Tamura T."/>
        </authorList>
    </citation>
    <scope>NUCLEOTIDE SEQUENCE</scope>
    <source>
        <strain evidence="9">NBRC 15558</strain>
    </source>
</reference>
<dbReference type="GO" id="GO:0005886">
    <property type="term" value="C:plasma membrane"/>
    <property type="evidence" value="ECO:0007669"/>
    <property type="project" value="UniProtKB-SubCell"/>
</dbReference>
<feature type="transmembrane region" description="Helical" evidence="7">
    <location>
        <begin position="255"/>
        <end position="281"/>
    </location>
</feature>
<feature type="transmembrane region" description="Helical" evidence="7">
    <location>
        <begin position="389"/>
        <end position="407"/>
    </location>
</feature>
<accession>A0A8J3RZ89</accession>
<dbReference type="InterPro" id="IPR036259">
    <property type="entry name" value="MFS_trans_sf"/>
</dbReference>
<dbReference type="GO" id="GO:0022857">
    <property type="term" value="F:transmembrane transporter activity"/>
    <property type="evidence" value="ECO:0007669"/>
    <property type="project" value="InterPro"/>
</dbReference>
<dbReference type="PROSITE" id="PS50850">
    <property type="entry name" value="MFS"/>
    <property type="match status" value="1"/>
</dbReference>
<comment type="caution">
    <text evidence="9">The sequence shown here is derived from an EMBL/GenBank/DDBJ whole genome shotgun (WGS) entry which is preliminary data.</text>
</comment>
<feature type="transmembrane region" description="Helical" evidence="7">
    <location>
        <begin position="301"/>
        <end position="320"/>
    </location>
</feature>
<dbReference type="Gene3D" id="1.20.1720.10">
    <property type="entry name" value="Multidrug resistance protein D"/>
    <property type="match status" value="1"/>
</dbReference>
<dbReference type="Pfam" id="PF07690">
    <property type="entry name" value="MFS_1"/>
    <property type="match status" value="1"/>
</dbReference>
<organism evidence="9 10">
    <name type="scientific">Planobispora rosea</name>
    <dbReference type="NCBI Taxonomy" id="35762"/>
    <lineage>
        <taxon>Bacteria</taxon>
        <taxon>Bacillati</taxon>
        <taxon>Actinomycetota</taxon>
        <taxon>Actinomycetes</taxon>
        <taxon>Streptosporangiales</taxon>
        <taxon>Streptosporangiaceae</taxon>
        <taxon>Planobispora</taxon>
    </lineage>
</organism>
<evidence type="ECO:0000256" key="5">
    <source>
        <dbReference type="ARBA" id="ARBA00023136"/>
    </source>
</evidence>
<feature type="transmembrane region" description="Helical" evidence="7">
    <location>
        <begin position="356"/>
        <end position="377"/>
    </location>
</feature>
<dbReference type="InterPro" id="IPR011701">
    <property type="entry name" value="MFS"/>
</dbReference>
<dbReference type="PANTHER" id="PTHR23501:SF191">
    <property type="entry name" value="VACUOLAR BASIC AMINO ACID TRANSPORTER 4"/>
    <property type="match status" value="1"/>
</dbReference>
<evidence type="ECO:0000256" key="1">
    <source>
        <dbReference type="ARBA" id="ARBA00004429"/>
    </source>
</evidence>
<evidence type="ECO:0000313" key="10">
    <source>
        <dbReference type="Proteomes" id="UP000655044"/>
    </source>
</evidence>
<evidence type="ECO:0000256" key="2">
    <source>
        <dbReference type="ARBA" id="ARBA00022448"/>
    </source>
</evidence>
<dbReference type="Gene3D" id="1.20.1250.20">
    <property type="entry name" value="MFS general substrate transporter like domains"/>
    <property type="match status" value="1"/>
</dbReference>
<evidence type="ECO:0000313" key="9">
    <source>
        <dbReference type="EMBL" id="GIH82194.1"/>
    </source>
</evidence>
<protein>
    <recommendedName>
        <fullName evidence="8">Major facilitator superfamily (MFS) profile domain-containing protein</fullName>
    </recommendedName>
</protein>
<evidence type="ECO:0000256" key="6">
    <source>
        <dbReference type="SAM" id="MobiDB-lite"/>
    </source>
</evidence>
<feature type="region of interest" description="Disordered" evidence="6">
    <location>
        <begin position="1"/>
        <end position="23"/>
    </location>
</feature>
<gene>
    <name evidence="9" type="ORF">Pro02_06020</name>
</gene>
<dbReference type="Proteomes" id="UP000655044">
    <property type="component" value="Unassembled WGS sequence"/>
</dbReference>
<evidence type="ECO:0000256" key="7">
    <source>
        <dbReference type="SAM" id="Phobius"/>
    </source>
</evidence>
<keyword evidence="3 7" id="KW-0812">Transmembrane</keyword>
<evidence type="ECO:0000256" key="3">
    <source>
        <dbReference type="ARBA" id="ARBA00022692"/>
    </source>
</evidence>
<keyword evidence="10" id="KW-1185">Reference proteome</keyword>
<feature type="domain" description="Major facilitator superfamily (MFS) profile" evidence="8">
    <location>
        <begin position="25"/>
        <end position="409"/>
    </location>
</feature>
<keyword evidence="4 7" id="KW-1133">Transmembrane helix</keyword>
<feature type="transmembrane region" description="Helical" evidence="7">
    <location>
        <begin position="60"/>
        <end position="81"/>
    </location>
</feature>
<dbReference type="RefSeq" id="WP_229802841.1">
    <property type="nucleotide sequence ID" value="NZ_BMQP01000001.1"/>
</dbReference>
<comment type="subcellular location">
    <subcellularLocation>
        <location evidence="1">Cell inner membrane</location>
        <topology evidence="1">Multi-pass membrane protein</topology>
    </subcellularLocation>
</comment>
<name>A0A8J3RZ89_PLARO</name>
<proteinExistence type="predicted"/>
<feature type="transmembrane region" description="Helical" evidence="7">
    <location>
        <begin position="28"/>
        <end position="48"/>
    </location>
</feature>
<sequence>MSDSSPLRTAGRPGMPQQPTPSGRGVPAVWLALLAGPLSFGIAGPSLILPDAARDLGVSLGAATWIVTAFGWAIALGTPLMAGLQNHQGVRRALSACTALVALGAVLVAAVPSLPVLMLGSAAQGLGTAGFTTIAMSLTRSARSMGLVTSSLATVGAAAPLITDLTAGALSWRAGLALPALSLLAVPGVLHHRPADPSPESSFDPRGAALLTALVTALVFVPHSWPPAAACALTAGGLLWLHLRTRPDGFVPASILRAPVFLLTSGLAFLLAAVNFAMIYLLPALLTEQTGWSSGAVGMAILWPLLFGGVASYATIAATAKAPVKTVAVLFPGLAATGAVLAGAAASPVLLLTAQALTSLAAASGQGAFAARAAAAVPGDARATAMGQFNLCYLLGAAFGPAIAATLTG</sequence>
<dbReference type="PANTHER" id="PTHR23501">
    <property type="entry name" value="MAJOR FACILITATOR SUPERFAMILY"/>
    <property type="match status" value="1"/>
</dbReference>
<dbReference type="EMBL" id="BOOI01000005">
    <property type="protein sequence ID" value="GIH82194.1"/>
    <property type="molecule type" value="Genomic_DNA"/>
</dbReference>
<feature type="transmembrane region" description="Helical" evidence="7">
    <location>
        <begin position="327"/>
        <end position="350"/>
    </location>
</feature>
<feature type="transmembrane region" description="Helical" evidence="7">
    <location>
        <begin position="93"/>
        <end position="111"/>
    </location>
</feature>
<evidence type="ECO:0000256" key="4">
    <source>
        <dbReference type="ARBA" id="ARBA00022989"/>
    </source>
</evidence>
<dbReference type="AlphaFoldDB" id="A0A8J3RZ89"/>
<feature type="transmembrane region" description="Helical" evidence="7">
    <location>
        <begin position="145"/>
        <end position="163"/>
    </location>
</feature>
<keyword evidence="2" id="KW-0813">Transport</keyword>
<feature type="transmembrane region" description="Helical" evidence="7">
    <location>
        <begin position="227"/>
        <end position="243"/>
    </location>
</feature>